<dbReference type="GO" id="GO:0009396">
    <property type="term" value="P:folic acid-containing compound biosynthetic process"/>
    <property type="evidence" value="ECO:0007669"/>
    <property type="project" value="TreeGrafter"/>
</dbReference>
<feature type="binding site" evidence="4">
    <location>
        <begin position="149"/>
        <end position="157"/>
    </location>
    <ligand>
        <name>ATP</name>
        <dbReference type="ChEBI" id="CHEBI:30616"/>
    </ligand>
</feature>
<dbReference type="InterPro" id="IPR024185">
    <property type="entry name" value="FTHF_cligase-like_sf"/>
</dbReference>
<dbReference type="GO" id="GO:0005524">
    <property type="term" value="F:ATP binding"/>
    <property type="evidence" value="ECO:0007669"/>
    <property type="project" value="UniProtKB-KW"/>
</dbReference>
<dbReference type="EMBL" id="CP024915">
    <property type="protein sequence ID" value="AUZ87639.1"/>
    <property type="molecule type" value="Genomic_DNA"/>
</dbReference>
<keyword evidence="5" id="KW-0479">Metal-binding</keyword>
<gene>
    <name evidence="6" type="ORF">CVO76_08355</name>
</gene>
<feature type="binding site" evidence="4">
    <location>
        <position position="65"/>
    </location>
    <ligand>
        <name>substrate</name>
    </ligand>
</feature>
<protein>
    <recommendedName>
        <fullName evidence="5">5-formyltetrahydrofolate cyclo-ligase</fullName>
        <ecNumber evidence="5">6.3.3.2</ecNumber>
    </recommendedName>
</protein>
<comment type="catalytic activity">
    <reaction evidence="5">
        <text>(6S)-5-formyl-5,6,7,8-tetrahydrofolate + ATP = (6R)-5,10-methenyltetrahydrofolate + ADP + phosphate</text>
        <dbReference type="Rhea" id="RHEA:10488"/>
        <dbReference type="ChEBI" id="CHEBI:30616"/>
        <dbReference type="ChEBI" id="CHEBI:43474"/>
        <dbReference type="ChEBI" id="CHEBI:57455"/>
        <dbReference type="ChEBI" id="CHEBI:57457"/>
        <dbReference type="ChEBI" id="CHEBI:456216"/>
        <dbReference type="EC" id="6.3.3.2"/>
    </reaction>
</comment>
<dbReference type="GO" id="GO:0035999">
    <property type="term" value="P:tetrahydrofolate interconversion"/>
    <property type="evidence" value="ECO:0007669"/>
    <property type="project" value="TreeGrafter"/>
</dbReference>
<dbReference type="PANTHER" id="PTHR23407">
    <property type="entry name" value="ATPASE INHIBITOR/5-FORMYLTETRAHYDROFOLATE CYCLO-LIGASE"/>
    <property type="match status" value="1"/>
</dbReference>
<proteinExistence type="inferred from homology"/>
<sequence length="217" mass="23432">MTASARDTDKAGLRASLRASRATLQASDREDQSDGLRRVVVQYLSDRYRPAGRLDSPLPTVAAYLGVDPEPATERLVGELRRLGFGVVVPVCEPAYRLSWVRWVPGVALQRSVRAPVQEPVGPRLAFDDLPDVGLILVPALGVDRTGNRIGQGGGYYDRFLADRPVDGPGAVPRLGMVYRTEVLPAGAVPSEPYDQPLGGAFTPDGLLRFGTRDRAV</sequence>
<dbReference type="PIRSF" id="PIRSF006806">
    <property type="entry name" value="FTHF_cligase"/>
    <property type="match status" value="1"/>
</dbReference>
<dbReference type="NCBIfam" id="TIGR02727">
    <property type="entry name" value="MTHFS_bact"/>
    <property type="match status" value="1"/>
</dbReference>
<evidence type="ECO:0000256" key="2">
    <source>
        <dbReference type="ARBA" id="ARBA00022741"/>
    </source>
</evidence>
<evidence type="ECO:0000256" key="1">
    <source>
        <dbReference type="ARBA" id="ARBA00010638"/>
    </source>
</evidence>
<dbReference type="InterPro" id="IPR002698">
    <property type="entry name" value="FTHF_cligase"/>
</dbReference>
<evidence type="ECO:0000256" key="5">
    <source>
        <dbReference type="RuleBase" id="RU361279"/>
    </source>
</evidence>
<keyword evidence="6" id="KW-0436">Ligase</keyword>
<keyword evidence="2 4" id="KW-0547">Nucleotide-binding</keyword>
<comment type="cofactor">
    <cofactor evidence="5">
        <name>Mg(2+)</name>
        <dbReference type="ChEBI" id="CHEBI:18420"/>
    </cofactor>
</comment>
<dbReference type="AlphaFoldDB" id="A0A2L0UEI9"/>
<reference evidence="6 7" key="1">
    <citation type="submission" date="2017-11" db="EMBL/GenBank/DDBJ databases">
        <title>Draft genome of Arthrobacter agilis strain UMCV2, a plant growth-promoting rhizobacterium and biocontrol capacity of phytopathogenic fungi.</title>
        <authorList>
            <person name="Martinez-Camara R."/>
            <person name="Santoyo G."/>
            <person name="Moreno-Hagelsieb G."/>
            <person name="Valencia-Cantero E."/>
        </authorList>
    </citation>
    <scope>NUCLEOTIDE SEQUENCE [LARGE SCALE GENOMIC DNA]</scope>
    <source>
        <strain evidence="6 7">UMCV2</strain>
    </source>
</reference>
<organism evidence="6 7">
    <name type="scientific">Arthrobacter agilis</name>
    <dbReference type="NCBI Taxonomy" id="37921"/>
    <lineage>
        <taxon>Bacteria</taxon>
        <taxon>Bacillati</taxon>
        <taxon>Actinomycetota</taxon>
        <taxon>Actinomycetes</taxon>
        <taxon>Micrococcales</taxon>
        <taxon>Micrococcaceae</taxon>
        <taxon>Arthrobacter</taxon>
    </lineage>
</organism>
<name>A0A2L0UEI9_9MICC</name>
<dbReference type="GO" id="GO:0030272">
    <property type="term" value="F:5-formyltetrahydrofolate cyclo-ligase activity"/>
    <property type="evidence" value="ECO:0007669"/>
    <property type="project" value="UniProtKB-EC"/>
</dbReference>
<evidence type="ECO:0000313" key="7">
    <source>
        <dbReference type="Proteomes" id="UP000239187"/>
    </source>
</evidence>
<dbReference type="Proteomes" id="UP000239187">
    <property type="component" value="Chromosome"/>
</dbReference>
<dbReference type="GO" id="GO:0046872">
    <property type="term" value="F:metal ion binding"/>
    <property type="evidence" value="ECO:0007669"/>
    <property type="project" value="UniProtKB-KW"/>
</dbReference>
<dbReference type="InterPro" id="IPR037171">
    <property type="entry name" value="NagB/RpiA_transferase-like"/>
</dbReference>
<evidence type="ECO:0000256" key="4">
    <source>
        <dbReference type="PIRSR" id="PIRSR006806-1"/>
    </source>
</evidence>
<evidence type="ECO:0000256" key="3">
    <source>
        <dbReference type="ARBA" id="ARBA00022840"/>
    </source>
</evidence>
<feature type="binding site" evidence="4">
    <location>
        <position position="70"/>
    </location>
    <ligand>
        <name>substrate</name>
    </ligand>
</feature>
<comment type="similarity">
    <text evidence="1 5">Belongs to the 5-formyltetrahydrofolate cyclo-ligase family.</text>
</comment>
<dbReference type="PANTHER" id="PTHR23407:SF1">
    <property type="entry name" value="5-FORMYLTETRAHYDROFOLATE CYCLO-LIGASE"/>
    <property type="match status" value="1"/>
</dbReference>
<accession>A0A2L0UEI9</accession>
<dbReference type="SUPFAM" id="SSF100950">
    <property type="entry name" value="NagB/RpiA/CoA transferase-like"/>
    <property type="match status" value="1"/>
</dbReference>
<dbReference type="RefSeq" id="WP_208738949.1">
    <property type="nucleotide sequence ID" value="NZ_CP024915.1"/>
</dbReference>
<keyword evidence="3 4" id="KW-0067">ATP-binding</keyword>
<dbReference type="Pfam" id="PF01812">
    <property type="entry name" value="5-FTHF_cyc-lig"/>
    <property type="match status" value="1"/>
</dbReference>
<keyword evidence="5" id="KW-0460">Magnesium</keyword>
<dbReference type="Gene3D" id="3.40.50.10420">
    <property type="entry name" value="NagB/RpiA/CoA transferase-like"/>
    <property type="match status" value="1"/>
</dbReference>
<evidence type="ECO:0000313" key="6">
    <source>
        <dbReference type="EMBL" id="AUZ87639.1"/>
    </source>
</evidence>
<dbReference type="EC" id="6.3.3.2" evidence="5"/>
<feature type="binding site" evidence="4">
    <location>
        <begin position="10"/>
        <end position="14"/>
    </location>
    <ligand>
        <name>ATP</name>
        <dbReference type="ChEBI" id="CHEBI:30616"/>
    </ligand>
</feature>